<reference evidence="2 3" key="1">
    <citation type="submission" date="2020-02" db="EMBL/GenBank/DDBJ databases">
        <authorList>
            <person name="Ma Q."/>
            <person name="Huang Y."/>
            <person name="Song X."/>
            <person name="Pei D."/>
        </authorList>
    </citation>
    <scope>NUCLEOTIDE SEQUENCE [LARGE SCALE GENOMIC DNA]</scope>
    <source>
        <strain evidence="2">Sxm20200214</strain>
        <tissue evidence="2">Leaf</tissue>
    </source>
</reference>
<evidence type="ECO:0000313" key="2">
    <source>
        <dbReference type="EMBL" id="KAG2266224.1"/>
    </source>
</evidence>
<keyword evidence="1" id="KW-0732">Signal</keyword>
<gene>
    <name evidence="2" type="ORF">Bca52824_073303</name>
</gene>
<sequence length="199" mass="21710">MSFSNFFWLLSAPSWTGVFLSPSLGISVSYNLSRGAALETWRGTDLEFPREFVGGGGAEVFPVLGQGSFRGTTSTELDDWFSSYLLVVAWYACGVHRNSSFDSPAYVTCQSCEPDRKMLRALRLRLGAGGNQMMLKGDSRLGPGTCRDPALISVSNCATAGSMVSYSLREVFQDPSCASFRSDESKSFLAPSWLGLRDF</sequence>
<protein>
    <recommendedName>
        <fullName evidence="4">Secreted protein</fullName>
    </recommendedName>
</protein>
<dbReference type="AlphaFoldDB" id="A0A8X7Q9R9"/>
<organism evidence="2 3">
    <name type="scientific">Brassica carinata</name>
    <name type="common">Ethiopian mustard</name>
    <name type="synonym">Abyssinian cabbage</name>
    <dbReference type="NCBI Taxonomy" id="52824"/>
    <lineage>
        <taxon>Eukaryota</taxon>
        <taxon>Viridiplantae</taxon>
        <taxon>Streptophyta</taxon>
        <taxon>Embryophyta</taxon>
        <taxon>Tracheophyta</taxon>
        <taxon>Spermatophyta</taxon>
        <taxon>Magnoliopsida</taxon>
        <taxon>eudicotyledons</taxon>
        <taxon>Gunneridae</taxon>
        <taxon>Pentapetalae</taxon>
        <taxon>rosids</taxon>
        <taxon>malvids</taxon>
        <taxon>Brassicales</taxon>
        <taxon>Brassicaceae</taxon>
        <taxon>Brassiceae</taxon>
        <taxon>Brassica</taxon>
    </lineage>
</organism>
<dbReference type="Proteomes" id="UP000886595">
    <property type="component" value="Unassembled WGS sequence"/>
</dbReference>
<feature type="signal peptide" evidence="1">
    <location>
        <begin position="1"/>
        <end position="25"/>
    </location>
</feature>
<keyword evidence="3" id="KW-1185">Reference proteome</keyword>
<evidence type="ECO:0008006" key="4">
    <source>
        <dbReference type="Google" id="ProtNLM"/>
    </source>
</evidence>
<name>A0A8X7Q9R9_BRACI</name>
<dbReference type="EMBL" id="JAAMPC010000014">
    <property type="protein sequence ID" value="KAG2266224.1"/>
    <property type="molecule type" value="Genomic_DNA"/>
</dbReference>
<dbReference type="OrthoDB" id="10399150at2759"/>
<comment type="caution">
    <text evidence="2">The sequence shown here is derived from an EMBL/GenBank/DDBJ whole genome shotgun (WGS) entry which is preliminary data.</text>
</comment>
<evidence type="ECO:0000313" key="3">
    <source>
        <dbReference type="Proteomes" id="UP000886595"/>
    </source>
</evidence>
<proteinExistence type="predicted"/>
<accession>A0A8X7Q9R9</accession>
<evidence type="ECO:0000256" key="1">
    <source>
        <dbReference type="SAM" id="SignalP"/>
    </source>
</evidence>
<feature type="chain" id="PRO_5036466611" description="Secreted protein" evidence="1">
    <location>
        <begin position="26"/>
        <end position="199"/>
    </location>
</feature>